<protein>
    <submittedName>
        <fullName evidence="2">Uncharacterized protein</fullName>
    </submittedName>
</protein>
<gene>
    <name evidence="2" type="ORF">Ahy_A03g011705</name>
</gene>
<sequence length="145" mass="16194">MELFVTGHISPWRRKRRCFVSSPNLSNSSSPISRLHRNGEVGVVGSGGKKEVLPSMASEGVSSSWRRSGGQVGSSSHPKEKDGKHGVSPKCFCGENAILFMSKTRSNLDRLFLGYPFYKHVARLGLTETKYIGEKEFFDVEDYHR</sequence>
<accession>A0A445DRI3</accession>
<dbReference type="Proteomes" id="UP000289738">
    <property type="component" value="Chromosome A03"/>
</dbReference>
<dbReference type="AlphaFoldDB" id="A0A445DRI3"/>
<keyword evidence="3" id="KW-1185">Reference proteome</keyword>
<comment type="caution">
    <text evidence="2">The sequence shown here is derived from an EMBL/GenBank/DDBJ whole genome shotgun (WGS) entry which is preliminary data.</text>
</comment>
<evidence type="ECO:0000313" key="2">
    <source>
        <dbReference type="EMBL" id="RYR65784.1"/>
    </source>
</evidence>
<dbReference type="EMBL" id="SDMP01000003">
    <property type="protein sequence ID" value="RYR65784.1"/>
    <property type="molecule type" value="Genomic_DNA"/>
</dbReference>
<proteinExistence type="predicted"/>
<organism evidence="2 3">
    <name type="scientific">Arachis hypogaea</name>
    <name type="common">Peanut</name>
    <dbReference type="NCBI Taxonomy" id="3818"/>
    <lineage>
        <taxon>Eukaryota</taxon>
        <taxon>Viridiplantae</taxon>
        <taxon>Streptophyta</taxon>
        <taxon>Embryophyta</taxon>
        <taxon>Tracheophyta</taxon>
        <taxon>Spermatophyta</taxon>
        <taxon>Magnoliopsida</taxon>
        <taxon>eudicotyledons</taxon>
        <taxon>Gunneridae</taxon>
        <taxon>Pentapetalae</taxon>
        <taxon>rosids</taxon>
        <taxon>fabids</taxon>
        <taxon>Fabales</taxon>
        <taxon>Fabaceae</taxon>
        <taxon>Papilionoideae</taxon>
        <taxon>50 kb inversion clade</taxon>
        <taxon>dalbergioids sensu lato</taxon>
        <taxon>Dalbergieae</taxon>
        <taxon>Pterocarpus clade</taxon>
        <taxon>Arachis</taxon>
    </lineage>
</organism>
<name>A0A445DRI3_ARAHY</name>
<feature type="region of interest" description="Disordered" evidence="1">
    <location>
        <begin position="44"/>
        <end position="86"/>
    </location>
</feature>
<evidence type="ECO:0000313" key="3">
    <source>
        <dbReference type="Proteomes" id="UP000289738"/>
    </source>
</evidence>
<evidence type="ECO:0000256" key="1">
    <source>
        <dbReference type="SAM" id="MobiDB-lite"/>
    </source>
</evidence>
<reference evidence="2 3" key="1">
    <citation type="submission" date="2019-01" db="EMBL/GenBank/DDBJ databases">
        <title>Sequencing of cultivated peanut Arachis hypogaea provides insights into genome evolution and oil improvement.</title>
        <authorList>
            <person name="Chen X."/>
        </authorList>
    </citation>
    <scope>NUCLEOTIDE SEQUENCE [LARGE SCALE GENOMIC DNA]</scope>
    <source>
        <strain evidence="3">cv. Fuhuasheng</strain>
        <tissue evidence="2">Leaves</tissue>
    </source>
</reference>